<comment type="caution">
    <text evidence="7">The sequence shown here is derived from an EMBL/GenBank/DDBJ whole genome shotgun (WGS) entry which is preliminary data.</text>
</comment>
<feature type="signal peptide" evidence="5">
    <location>
        <begin position="1"/>
        <end position="21"/>
    </location>
</feature>
<comment type="subcellular location">
    <subcellularLocation>
        <location evidence="1">Cell envelope</location>
    </subcellularLocation>
</comment>
<dbReference type="InterPro" id="IPR036249">
    <property type="entry name" value="Thioredoxin-like_sf"/>
</dbReference>
<dbReference type="InterPro" id="IPR013766">
    <property type="entry name" value="Thioredoxin_domain"/>
</dbReference>
<evidence type="ECO:0000256" key="5">
    <source>
        <dbReference type="SAM" id="SignalP"/>
    </source>
</evidence>
<organism evidence="7 8">
    <name type="scientific">Shewanella pneumatophori</name>
    <dbReference type="NCBI Taxonomy" id="314092"/>
    <lineage>
        <taxon>Bacteria</taxon>
        <taxon>Pseudomonadati</taxon>
        <taxon>Pseudomonadota</taxon>
        <taxon>Gammaproteobacteria</taxon>
        <taxon>Alteromonadales</taxon>
        <taxon>Shewanellaceae</taxon>
        <taxon>Shewanella</taxon>
    </lineage>
</organism>
<dbReference type="SUPFAM" id="SSF52833">
    <property type="entry name" value="Thioredoxin-like"/>
    <property type="match status" value="1"/>
</dbReference>
<proteinExistence type="predicted"/>
<evidence type="ECO:0000256" key="3">
    <source>
        <dbReference type="ARBA" id="ARBA00023157"/>
    </source>
</evidence>
<dbReference type="RefSeq" id="WP_248951991.1">
    <property type="nucleotide sequence ID" value="NZ_JAKILB010000026.1"/>
</dbReference>
<reference evidence="7" key="1">
    <citation type="submission" date="2022-01" db="EMBL/GenBank/DDBJ databases">
        <title>Whole genome-based taxonomy of the Shewanellaceae.</title>
        <authorList>
            <person name="Martin-Rodriguez A.J."/>
        </authorList>
    </citation>
    <scope>NUCLEOTIDE SEQUENCE</scope>
    <source>
        <strain evidence="7">KCTC 23973</strain>
    </source>
</reference>
<evidence type="ECO:0000259" key="6">
    <source>
        <dbReference type="PROSITE" id="PS51352"/>
    </source>
</evidence>
<dbReference type="Pfam" id="PF00578">
    <property type="entry name" value="AhpC-TSA"/>
    <property type="match status" value="1"/>
</dbReference>
<keyword evidence="2" id="KW-0201">Cytochrome c-type biogenesis</keyword>
<gene>
    <name evidence="7" type="ORF">L2740_21265</name>
</gene>
<dbReference type="Gene3D" id="3.40.30.10">
    <property type="entry name" value="Glutaredoxin"/>
    <property type="match status" value="1"/>
</dbReference>
<keyword evidence="4" id="KW-0676">Redox-active center</keyword>
<evidence type="ECO:0000256" key="4">
    <source>
        <dbReference type="ARBA" id="ARBA00023284"/>
    </source>
</evidence>
<keyword evidence="3" id="KW-1015">Disulfide bond</keyword>
<dbReference type="GO" id="GO:0015036">
    <property type="term" value="F:disulfide oxidoreductase activity"/>
    <property type="evidence" value="ECO:0007669"/>
    <property type="project" value="UniProtKB-ARBA"/>
</dbReference>
<keyword evidence="5" id="KW-0732">Signal</keyword>
<dbReference type="EMBL" id="JAKILB010000026">
    <property type="protein sequence ID" value="MCL1141066.1"/>
    <property type="molecule type" value="Genomic_DNA"/>
</dbReference>
<evidence type="ECO:0000256" key="2">
    <source>
        <dbReference type="ARBA" id="ARBA00022748"/>
    </source>
</evidence>
<evidence type="ECO:0000313" key="7">
    <source>
        <dbReference type="EMBL" id="MCL1141066.1"/>
    </source>
</evidence>
<dbReference type="Proteomes" id="UP001139293">
    <property type="component" value="Unassembled WGS sequence"/>
</dbReference>
<dbReference type="GO" id="GO:0017004">
    <property type="term" value="P:cytochrome complex assembly"/>
    <property type="evidence" value="ECO:0007669"/>
    <property type="project" value="UniProtKB-KW"/>
</dbReference>
<feature type="domain" description="Thioredoxin" evidence="6">
    <location>
        <begin position="41"/>
        <end position="185"/>
    </location>
</feature>
<dbReference type="InterPro" id="IPR050553">
    <property type="entry name" value="Thioredoxin_ResA/DsbE_sf"/>
</dbReference>
<keyword evidence="8" id="KW-1185">Reference proteome</keyword>
<sequence>MRSILVGFVAATMLLAGGAQAYPGMEKQDKTQVQSSVDLISVLPKPFPIEAVPFKDSKGGAVDFSQYKGKVIMVNMWATWCPPCVRELPAISRFSAKIGSDDFEVLPVSIDLEGNKQVEPFLKSLGMEDFNTYYDKEQKLGQVFPLDTIPATFILNREGELIAFVRTFVDWDDDKAVTLIKGFLAQTAEAEQVSDQAE</sequence>
<feature type="chain" id="PRO_5040782001" evidence="5">
    <location>
        <begin position="22"/>
        <end position="198"/>
    </location>
</feature>
<dbReference type="InterPro" id="IPR017937">
    <property type="entry name" value="Thioredoxin_CS"/>
</dbReference>
<dbReference type="CDD" id="cd02966">
    <property type="entry name" value="TlpA_like_family"/>
    <property type="match status" value="1"/>
</dbReference>
<dbReference type="GO" id="GO:0016209">
    <property type="term" value="F:antioxidant activity"/>
    <property type="evidence" value="ECO:0007669"/>
    <property type="project" value="InterPro"/>
</dbReference>
<dbReference type="AlphaFoldDB" id="A0A9X1ZRZ4"/>
<dbReference type="PANTHER" id="PTHR42852">
    <property type="entry name" value="THIOL:DISULFIDE INTERCHANGE PROTEIN DSBE"/>
    <property type="match status" value="1"/>
</dbReference>
<dbReference type="PANTHER" id="PTHR42852:SF6">
    <property type="entry name" value="THIOL:DISULFIDE INTERCHANGE PROTEIN DSBE"/>
    <property type="match status" value="1"/>
</dbReference>
<dbReference type="InterPro" id="IPR000866">
    <property type="entry name" value="AhpC/TSA"/>
</dbReference>
<evidence type="ECO:0000256" key="1">
    <source>
        <dbReference type="ARBA" id="ARBA00004196"/>
    </source>
</evidence>
<dbReference type="PROSITE" id="PS51352">
    <property type="entry name" value="THIOREDOXIN_2"/>
    <property type="match status" value="1"/>
</dbReference>
<evidence type="ECO:0000313" key="8">
    <source>
        <dbReference type="Proteomes" id="UP001139293"/>
    </source>
</evidence>
<dbReference type="GO" id="GO:0030313">
    <property type="term" value="C:cell envelope"/>
    <property type="evidence" value="ECO:0007669"/>
    <property type="project" value="UniProtKB-SubCell"/>
</dbReference>
<dbReference type="PROSITE" id="PS00194">
    <property type="entry name" value="THIOREDOXIN_1"/>
    <property type="match status" value="1"/>
</dbReference>
<protein>
    <submittedName>
        <fullName evidence="7">TlpA family protein disulfide reductase</fullName>
    </submittedName>
</protein>
<accession>A0A9X1ZRZ4</accession>
<name>A0A9X1ZRZ4_9GAMM</name>